<dbReference type="InterPro" id="IPR020807">
    <property type="entry name" value="PKS_DH"/>
</dbReference>
<dbReference type="CDD" id="cd08956">
    <property type="entry name" value="KR_3_FAS_SDR_x"/>
    <property type="match status" value="2"/>
</dbReference>
<dbReference type="SMART" id="SM00827">
    <property type="entry name" value="PKS_AT"/>
    <property type="match status" value="2"/>
</dbReference>
<dbReference type="InterPro" id="IPR036291">
    <property type="entry name" value="NAD(P)-bd_dom_sf"/>
</dbReference>
<dbReference type="SMART" id="SM00826">
    <property type="entry name" value="PKS_DH"/>
    <property type="match status" value="2"/>
</dbReference>
<feature type="compositionally biased region" description="Gly residues" evidence="9">
    <location>
        <begin position="1010"/>
        <end position="1020"/>
    </location>
</feature>
<dbReference type="PANTHER" id="PTHR43775:SF51">
    <property type="entry name" value="INACTIVE PHENOLPHTHIOCEROL SYNTHESIS POLYKETIDE SYNTHASE TYPE I PKS1-RELATED"/>
    <property type="match status" value="1"/>
</dbReference>
<dbReference type="SUPFAM" id="SSF51735">
    <property type="entry name" value="NAD(P)-binding Rossmann-fold domains"/>
    <property type="match status" value="4"/>
</dbReference>
<dbReference type="InterPro" id="IPR006162">
    <property type="entry name" value="Ppantetheine_attach_site"/>
</dbReference>
<feature type="region of interest" description="C-terminal hotdog fold" evidence="8">
    <location>
        <begin position="2783"/>
        <end position="2926"/>
    </location>
</feature>
<dbReference type="SMART" id="SM00823">
    <property type="entry name" value="PKS_PP"/>
    <property type="match status" value="2"/>
</dbReference>
<dbReference type="EMBL" id="KY593296">
    <property type="protein sequence ID" value="ASZ00149.1"/>
    <property type="molecule type" value="Genomic_DNA"/>
</dbReference>
<dbReference type="InterPro" id="IPR018201">
    <property type="entry name" value="Ketoacyl_synth_AS"/>
</dbReference>
<dbReference type="FunFam" id="3.40.366.10:FF:000002">
    <property type="entry name" value="Probable polyketide synthase 2"/>
    <property type="match status" value="2"/>
</dbReference>
<dbReference type="InterPro" id="IPR049552">
    <property type="entry name" value="PKS_DH_N"/>
</dbReference>
<organism evidence="13">
    <name type="scientific">Streptomyces spectabilis</name>
    <dbReference type="NCBI Taxonomy" id="68270"/>
    <lineage>
        <taxon>Bacteria</taxon>
        <taxon>Bacillati</taxon>
        <taxon>Actinomycetota</taxon>
        <taxon>Actinomycetes</taxon>
        <taxon>Kitasatosporales</taxon>
        <taxon>Streptomycetaceae</taxon>
        <taxon>Streptomyces</taxon>
    </lineage>
</organism>
<evidence type="ECO:0000256" key="2">
    <source>
        <dbReference type="ARBA" id="ARBA00022450"/>
    </source>
</evidence>
<dbReference type="InterPro" id="IPR014043">
    <property type="entry name" value="Acyl_transferase_dom"/>
</dbReference>
<dbReference type="InterPro" id="IPR009081">
    <property type="entry name" value="PP-bd_ACP"/>
</dbReference>
<dbReference type="FunFam" id="1.10.1200.10:FF:000007">
    <property type="entry name" value="Probable polyketide synthase pks17"/>
    <property type="match status" value="2"/>
</dbReference>
<dbReference type="InterPro" id="IPR001227">
    <property type="entry name" value="Ac_transferase_dom_sf"/>
</dbReference>
<evidence type="ECO:0000256" key="3">
    <source>
        <dbReference type="ARBA" id="ARBA00022553"/>
    </source>
</evidence>
<keyword evidence="7" id="KW-0012">Acyltransferase</keyword>
<dbReference type="SMART" id="SM00825">
    <property type="entry name" value="PKS_KS"/>
    <property type="match status" value="2"/>
</dbReference>
<dbReference type="FunFam" id="3.40.47.10:FF:000019">
    <property type="entry name" value="Polyketide synthase type I"/>
    <property type="match status" value="2"/>
</dbReference>
<dbReference type="GO" id="GO:0004315">
    <property type="term" value="F:3-oxoacyl-[acyl-carrier-protein] synthase activity"/>
    <property type="evidence" value="ECO:0007669"/>
    <property type="project" value="InterPro"/>
</dbReference>
<dbReference type="InterPro" id="IPR057326">
    <property type="entry name" value="KR_dom"/>
</dbReference>
<dbReference type="Pfam" id="PF21089">
    <property type="entry name" value="PKS_DH_N"/>
    <property type="match status" value="2"/>
</dbReference>
<feature type="region of interest" description="N-terminal hotdog fold" evidence="8">
    <location>
        <begin position="882"/>
        <end position="1008"/>
    </location>
</feature>
<feature type="domain" description="Ketosynthase family 3 (KS3)" evidence="11">
    <location>
        <begin position="1"/>
        <end position="406"/>
    </location>
</feature>
<dbReference type="InterPro" id="IPR049551">
    <property type="entry name" value="PKS_DH_C"/>
</dbReference>
<feature type="region of interest" description="C-terminal hotdog fold" evidence="8">
    <location>
        <begin position="1032"/>
        <end position="1175"/>
    </location>
</feature>
<dbReference type="Gene3D" id="1.10.1200.10">
    <property type="entry name" value="ACP-like"/>
    <property type="match status" value="2"/>
</dbReference>
<evidence type="ECO:0000313" key="13">
    <source>
        <dbReference type="EMBL" id="ASZ00149.1"/>
    </source>
</evidence>
<evidence type="ECO:0000256" key="5">
    <source>
        <dbReference type="ARBA" id="ARBA00023194"/>
    </source>
</evidence>
<dbReference type="InterPro" id="IPR049900">
    <property type="entry name" value="PKS_mFAS_DH"/>
</dbReference>
<dbReference type="SUPFAM" id="SSF55048">
    <property type="entry name" value="Probable ACP-binding domain of malonyl-CoA ACP transacylase"/>
    <property type="match status" value="2"/>
</dbReference>
<dbReference type="InterPro" id="IPR014031">
    <property type="entry name" value="Ketoacyl_synth_C"/>
</dbReference>
<dbReference type="InterPro" id="IPR016039">
    <property type="entry name" value="Thiolase-like"/>
</dbReference>
<feature type="compositionally biased region" description="Low complexity" evidence="9">
    <location>
        <begin position="3532"/>
        <end position="3548"/>
    </location>
</feature>
<feature type="compositionally biased region" description="Acidic residues" evidence="9">
    <location>
        <begin position="3550"/>
        <end position="3562"/>
    </location>
</feature>
<feature type="active site" description="Proton acceptor; for dehydratase activity" evidence="8">
    <location>
        <position position="2669"/>
    </location>
</feature>
<dbReference type="SMART" id="SM01294">
    <property type="entry name" value="PKS_PP_betabranch"/>
    <property type="match status" value="2"/>
</dbReference>
<dbReference type="PROSITE" id="PS00012">
    <property type="entry name" value="PHOSPHOPANTETHEINE"/>
    <property type="match status" value="2"/>
</dbReference>
<name>A0A286SC04_STRST</name>
<feature type="region of interest" description="Disordered" evidence="9">
    <location>
        <begin position="1003"/>
        <end position="1027"/>
    </location>
</feature>
<dbReference type="InterPro" id="IPR014030">
    <property type="entry name" value="Ketoacyl_synth_N"/>
</dbReference>
<evidence type="ECO:0000256" key="8">
    <source>
        <dbReference type="PROSITE-ProRule" id="PRU01363"/>
    </source>
</evidence>
<dbReference type="PROSITE" id="PS50075">
    <property type="entry name" value="CARRIER"/>
    <property type="match status" value="2"/>
</dbReference>
<accession>A0A286SC04</accession>
<evidence type="ECO:0000256" key="7">
    <source>
        <dbReference type="ARBA" id="ARBA00023315"/>
    </source>
</evidence>
<dbReference type="Pfam" id="PF00109">
    <property type="entry name" value="ketoacyl-synt"/>
    <property type="match status" value="2"/>
</dbReference>
<dbReference type="InterPro" id="IPR050091">
    <property type="entry name" value="PKS_NRPS_Biosynth_Enz"/>
</dbReference>
<feature type="domain" description="PKS/mFAS DH" evidence="12">
    <location>
        <begin position="882"/>
        <end position="1175"/>
    </location>
</feature>
<dbReference type="PANTHER" id="PTHR43775">
    <property type="entry name" value="FATTY ACID SYNTHASE"/>
    <property type="match status" value="1"/>
</dbReference>
<evidence type="ECO:0000256" key="6">
    <source>
        <dbReference type="ARBA" id="ARBA00023268"/>
    </source>
</evidence>
<dbReference type="PROSITE" id="PS52004">
    <property type="entry name" value="KS3_2"/>
    <property type="match status" value="2"/>
</dbReference>
<evidence type="ECO:0000259" key="11">
    <source>
        <dbReference type="PROSITE" id="PS52004"/>
    </source>
</evidence>
<evidence type="ECO:0000256" key="1">
    <source>
        <dbReference type="ARBA" id="ARBA00004792"/>
    </source>
</evidence>
<dbReference type="Gene3D" id="3.30.70.3290">
    <property type="match status" value="2"/>
</dbReference>
<dbReference type="SUPFAM" id="SSF52151">
    <property type="entry name" value="FabD/lysophospholipase-like"/>
    <property type="match status" value="2"/>
</dbReference>
<feature type="active site" description="Proton donor; for dehydratase activity" evidence="8">
    <location>
        <position position="2844"/>
    </location>
</feature>
<dbReference type="Pfam" id="PF02801">
    <property type="entry name" value="Ketoacyl-synt_C"/>
    <property type="match status" value="2"/>
</dbReference>
<gene>
    <name evidence="13" type="primary">stvC</name>
</gene>
<dbReference type="Gene3D" id="3.40.50.720">
    <property type="entry name" value="NAD(P)-binding Rossmann-like Domain"/>
    <property type="match status" value="2"/>
</dbReference>
<dbReference type="Pfam" id="PF16197">
    <property type="entry name" value="KAsynt_C_assoc"/>
    <property type="match status" value="2"/>
</dbReference>
<dbReference type="SUPFAM" id="SSF47336">
    <property type="entry name" value="ACP-like"/>
    <property type="match status" value="2"/>
</dbReference>
<dbReference type="InterPro" id="IPR013968">
    <property type="entry name" value="PKS_KR"/>
</dbReference>
<evidence type="ECO:0000259" key="10">
    <source>
        <dbReference type="PROSITE" id="PS50075"/>
    </source>
</evidence>
<evidence type="ECO:0000259" key="12">
    <source>
        <dbReference type="PROSITE" id="PS52019"/>
    </source>
</evidence>
<dbReference type="Pfam" id="PF22953">
    <property type="entry name" value="SpnB_Rossmann"/>
    <property type="match status" value="2"/>
</dbReference>
<dbReference type="SUPFAM" id="SSF53901">
    <property type="entry name" value="Thiolase-like"/>
    <property type="match status" value="2"/>
</dbReference>
<dbReference type="Pfam" id="PF00550">
    <property type="entry name" value="PP-binding"/>
    <property type="match status" value="2"/>
</dbReference>
<feature type="domain" description="Carrier" evidence="10">
    <location>
        <begin position="3407"/>
        <end position="3482"/>
    </location>
</feature>
<dbReference type="Gene3D" id="3.40.366.10">
    <property type="entry name" value="Malonyl-Coenzyme A Acyl Carrier Protein, domain 2"/>
    <property type="match status" value="2"/>
</dbReference>
<dbReference type="SMART" id="SM00822">
    <property type="entry name" value="PKS_KR"/>
    <property type="match status" value="2"/>
</dbReference>
<dbReference type="BioCyc" id="MetaCyc:MONOMER-20736"/>
<evidence type="ECO:0000256" key="4">
    <source>
        <dbReference type="ARBA" id="ARBA00022679"/>
    </source>
</evidence>
<proteinExistence type="predicted"/>
<dbReference type="CDD" id="cd00833">
    <property type="entry name" value="PKS"/>
    <property type="match status" value="2"/>
</dbReference>
<dbReference type="GO" id="GO:0004312">
    <property type="term" value="F:fatty acid synthase activity"/>
    <property type="evidence" value="ECO:0007669"/>
    <property type="project" value="TreeGrafter"/>
</dbReference>
<sequence>MWRLVAEGRDAVSGFPEDRGWDLEGLFAPDPESAGTSYTRQGGFLHEAGLFDAGFFGISPREAMAMDPQQRLLLETSWEALEAAGMDPGSLKGADVGVFSGVFTQGYVAPGASGVTPEVEGFAGTGGSTSVASGRVSYVLGFEGPAVTVDTACSSSLVAMHMAAQALRQGECSMALAGGATVMATPGAFVEFSRQRGLAADGRCKAFSSSADGTGWAEGVGVVVLERLSVARERGHRILAVLRGSAVNQDGASNGLTAPNGPSQQRVIRGALANAGLSPSEVDVVEGHGTGTTLGDPIEAQALLATYGRGRDPEQPLWLGSLKSNIGHAQAAAGVAGVIKMVQALRHGVLPATLHVAAPTPQVDWSAGAVELLTETREWPRDGRPRRAGVSAFGMSGTNAHLILEEAPEQPLPEHAVPAGVVPLVVSARSQTSLTGQAERLITHLESAPDGTAPLAPVAGALVSGRGVFGERAVVVAGSEGEAVSGLRALARGESDVNLVSGSGGVPGKVVWVFPGQGSQWAGMGRELLDSSPVFAERVGECAAALGPWVDWSLVDVLRGDVEPALLERVDVVQPASFAVMVGLASVWASVGVKPDAVVGHSQGEIAAACVAGALSLEDAVRVVALRSQAIAARLAGRGGMASVALAEQEVAGRLEPWAERVEVAAVNGPSSVVIAGDAEALDEVLQVLSDDGVRVRRVAVDYASHTRHVEDIQDTLAEALAGVSAQAPAVPFYSTVTGSWVEDAGVLDGGYWYRNLRGQVGFGPAVADLLAQGHGVFVEVSAHPVLVQPVSEIVDESGADAVVTGSLRRDEGGLRRLLVSMAELFVRGVAVDWAAVLPGGAGGDTARVELPTYAFDHRHYWLKQGASATDAASLGQAAADHPLLGAVVRLPQSDGLVFTSRLSLRTHAWLADHRVGDVVLVPGTGLVELAVRAGDEAGCGVLEELVVEAPLVVPERGGVRVQVSLGGPGENGVRTVEVYSQREDAGDEADAWTRHATGLLSAAARPDGSSGGSSGGGGSSVDFTAWPPRGAQPVEVGDFYEALAERGYGYGPAFQGVRAVWRRGDEVFAEVVLPEEQRKEAGRYGIHPALLDAALQAGTIGAAAGPAVEGSGEPVLAFAWNGLVLHAGGASALRVRVAPSGPDALSVEAADEAGGLVVTMDSLVSRPVSADQLGAATAAHSLFQVEWAEVSQEPEPSPLWAPVTTPDDVALLPGNGPAVAVMEALGGDEEDAVLTLTSQVLAVLQAWLAEAALEESRLVVVTRGAVAAGGEDMVTDPAAAAVWGLVRAAQSENPDRIVLLDTDPTADTAPDTTPDTSPDAVLGAVLACGEPQVAVRGGALLLPRLGRVAGHVTDGPAVFGPEGTVLISGAGSLGALVARHLVTRHGVRSLLLASRSGTDAEGVPEVIAELTEQGATVSAVACDVSDRDQVKALLAAVPQEHRLTGVVHTAGVFDDGLIAALSPERLERVFAPKVDAVRHLDELTRDLDLDAFIVFSSVAGLSGGAGQGSYAAANAFLDGLMASRRAAGLPGLSLAWGLWEESLGMAARLSSVDRARASRGGVRAIAAAEGMALFDAAAGSGQSLLVPIKLDLRGLRADTASGGGVPPLLRGLVRAGRQPARAADTGDGHRRLSARVAGLAAAEQEAFLLDLVRAEAAVVLGHTGPGGVREEVAFRDAGFDSLTAVELRNRLREATGLKLPATLVFDYPTPLALARRLRDGLGDASPVSDRPTAVVADTGEPIAIVSMACRYPGGVSSPEELWRLVADGVDAVSDFPDDRGWDLEGLFDPDPDHAGTSYTRQGGFLRGAGLFDAGFFGISPREAMAMDPQQRLLLETSWEALEAAGMDPGSLKGTDVGVFTGVASQGYGTGVVAPEVEGFAGTGLAGSVASGRVSYVFGFEGPAVSVDTACSSSLVAMHLAAQALRQGECSMALAGGAMVMATPGAFMAFSRQRGLADDGRCKAFADGADGMGLAEGVGVVLLERLSAAREHGHQVLAVLRGSAVNQDGASNGLTAPNGPSQQRVIRKALDTARLTPADVDVVEGHGTGTALGDPIEAQALLATYGQGRDPQQPLWLGSLKSNIGHTQAAAGVASVIKMVQALRHGVMPPTLHVREPSNQVDWSEGAVELLTEAKDWPRNGRPRRAGVSSFGVSGTNAHLILEEAPEAPVTEEAASVGAVPLVVSARSQGSLAGQAGRLASYVESDAGGASLADIAGALVSGRGVFGERAVVVAGSEDEALSGLRALARGASDLNLVSASGGVPGNVVWVFPGQGSQWVGMGRELLDTSPVFAERVGECAATLEPLVDWSLVDVLRGEAEPALLERVDVVQPASFAVMVGLAAVWASAGVIPDAVVGHSQGEIAAACVAGALSLEDAVRVVALRSQAIAARLAGRGGMASVALSEEEAAGRLEPWAERVEVAAVNGPSSVVVAGDAQALDEVLEALSSDGVRTRRVAVDYASHTRHVEDIRDTLAEALAGVSAKAPVVPFYSTVTGSWVEDAGVLDGRYWYRNLRGQVRFGPAVADLLSQGHGVFVEVSAHPVLVQPITEIVDDADGAAVVTGSLRREEGGLRRLLMSMAELFVRGVAVDWSAIVPTGTASGRVALPTYAFDHQHYWLKPGAQATDAASLGLAGAEHPLLGAVVRLPQSDGLVFTSRLSLRTQPWLADHAIGGVVILPGTGLVELAVRAGDEAGCGVLEELVIEAPLVVPERGGVRVQVSLGGPGENGVRTVEVYSQREDAGDEADAWTRHATGLLSAAARPDGVRAGTGTGFDFTAWPPPGARPVELGDLYGDLAEHGYAYGPAFQGVRAVWRRGDEVFAEVVLPEEQRKEAGRYGIHPALLDAALQAGTIGAAAGPAVEGSGEPVLAFAWNGLVLHAGGASALRVRVAPSGPDALSVEAADEAGGLVVTMDSLVSRPVSADQLGAATAAQALFHVDWTELPPAQGAGSALSWMSVIAADEVATLAEEVAAGAAVPMAAVLEAFGGVGGEDAVLALTSQVLEVVQGWLAGAGLEESRLVVVTRGAVPAGEGGVTDPAAAAVWGLVRAAQSEHPDRIVLLDLDPASDDEAGSVLDTVLGAVLATGEPQIALRGTTLSVPRLARVADQVPQSPVVFGSEGTVLVSGGGSLGALVARHLVVRHGVRGLVLASRRGVDAEGVPELVAELTELGATVSAVACDVSDRDQVKALLAAVPQERRLTGVVHTAGVFDAGVIGALSPERLAGVFAPKVDAVRHLDELTRGLDLRAFVVYSSASSVFMGAGSGGYAAANAFLDGLMAQRRAAGLPGLSLAWGPWEQTTGMADTIDDLTRARMSRREGRGGVLALKSSEGLELFDAALASGWALLVPVKLDLRDARADAVAGGGVPPLLRGLVRAARQPARAAGGTGGDHRQLAERLAGLAAAERRKFLLDLVRAQAAVVLGHTGPGSVRPDTAFNEAGFDSLTAVELRNRLREATGLKLPATLVFDHPTPVALSAYLLGEIAVDSASPADPVLAGLAGLEAAIESAAGDEEARDRITVRLRELLKAAEAAEAAEAAGGRDAAPDAAGTSEDDLENASDEELFAIFDRLD</sequence>
<comment type="pathway">
    <text evidence="1">Antibiotic biosynthesis.</text>
</comment>
<dbReference type="InterPro" id="IPR055123">
    <property type="entry name" value="SpnB-like_Rossmann"/>
</dbReference>
<dbReference type="PROSITE" id="PS52019">
    <property type="entry name" value="PKS_MFAS_DH"/>
    <property type="match status" value="2"/>
</dbReference>
<dbReference type="InterPro" id="IPR036736">
    <property type="entry name" value="ACP-like_sf"/>
</dbReference>
<feature type="active site" description="Proton acceptor; for dehydratase activity" evidence="8">
    <location>
        <position position="914"/>
    </location>
</feature>
<dbReference type="InterPro" id="IPR042104">
    <property type="entry name" value="PKS_dehydratase_sf"/>
</dbReference>
<dbReference type="PROSITE" id="PS00606">
    <property type="entry name" value="KS3_1"/>
    <property type="match status" value="2"/>
</dbReference>
<keyword evidence="3" id="KW-0597">Phosphoprotein</keyword>
<dbReference type="InterPro" id="IPR032821">
    <property type="entry name" value="PKS_assoc"/>
</dbReference>
<dbReference type="InterPro" id="IPR020806">
    <property type="entry name" value="PKS_PP-bd"/>
</dbReference>
<keyword evidence="4" id="KW-0808">Transferase</keyword>
<dbReference type="GO" id="GO:0031177">
    <property type="term" value="F:phosphopantetheine binding"/>
    <property type="evidence" value="ECO:0007669"/>
    <property type="project" value="InterPro"/>
</dbReference>
<protein>
    <submittedName>
        <fullName evidence="13">Polyketide synthase</fullName>
    </submittedName>
</protein>
<keyword evidence="5" id="KW-0045">Antibiotic biosynthesis</keyword>
<feature type="domain" description="PKS/mFAS DH" evidence="12">
    <location>
        <begin position="2637"/>
        <end position="2926"/>
    </location>
</feature>
<dbReference type="GO" id="GO:0033068">
    <property type="term" value="P:macrolide biosynthetic process"/>
    <property type="evidence" value="ECO:0007669"/>
    <property type="project" value="UniProtKB-ARBA"/>
</dbReference>
<dbReference type="Pfam" id="PF08659">
    <property type="entry name" value="KR"/>
    <property type="match status" value="2"/>
</dbReference>
<dbReference type="InterPro" id="IPR016036">
    <property type="entry name" value="Malonyl_transacylase_ACP-bd"/>
</dbReference>
<feature type="region of interest" description="N-terminal hotdog fold" evidence="8">
    <location>
        <begin position="2637"/>
        <end position="2763"/>
    </location>
</feature>
<feature type="domain" description="Ketosynthase family 3 (KS3)" evidence="11">
    <location>
        <begin position="1740"/>
        <end position="2164"/>
    </location>
</feature>
<evidence type="ECO:0000256" key="9">
    <source>
        <dbReference type="SAM" id="MobiDB-lite"/>
    </source>
</evidence>
<reference evidence="13" key="1">
    <citation type="journal article" date="2017" name="ACS Chem. Biol.">
        <title>Functional Analysis of Cytochrome P450s Involved in Streptovaricin Biosynthesis and Generation of Anti-MRSA Analogues.</title>
        <authorList>
            <person name="Liu Y."/>
            <person name="Chen X."/>
            <person name="Li Z."/>
            <person name="Xu W."/>
            <person name="Tao W."/>
            <person name="Wu J."/>
            <person name="Yang J."/>
            <person name="Deng Z."/>
            <person name="Sun Y."/>
        </authorList>
    </citation>
    <scope>NUCLEOTIDE SEQUENCE</scope>
    <source>
        <strain evidence="13">CCTCC M2017417</strain>
    </source>
</reference>
<feature type="region of interest" description="Disordered" evidence="9">
    <location>
        <begin position="3532"/>
        <end position="3570"/>
    </location>
</feature>
<dbReference type="Pfam" id="PF00698">
    <property type="entry name" value="Acyl_transf_1"/>
    <property type="match status" value="2"/>
</dbReference>
<dbReference type="InterPro" id="IPR016035">
    <property type="entry name" value="Acyl_Trfase/lysoPLipase"/>
</dbReference>
<keyword evidence="2" id="KW-0596">Phosphopantetheine</keyword>
<dbReference type="InterPro" id="IPR020841">
    <property type="entry name" value="PKS_Beta-ketoAc_synthase_dom"/>
</dbReference>
<keyword evidence="6" id="KW-0511">Multifunctional enzyme</keyword>
<dbReference type="Gene3D" id="3.10.129.110">
    <property type="entry name" value="Polyketide synthase dehydratase"/>
    <property type="match status" value="2"/>
</dbReference>
<dbReference type="GO" id="GO:0006633">
    <property type="term" value="P:fatty acid biosynthetic process"/>
    <property type="evidence" value="ECO:0007669"/>
    <property type="project" value="InterPro"/>
</dbReference>
<dbReference type="Gene3D" id="3.40.47.10">
    <property type="match status" value="2"/>
</dbReference>
<feature type="active site" description="Proton donor; for dehydratase activity" evidence="8">
    <location>
        <position position="1093"/>
    </location>
</feature>
<feature type="domain" description="Carrier" evidence="10">
    <location>
        <begin position="1647"/>
        <end position="1722"/>
    </location>
</feature>
<dbReference type="Pfam" id="PF14765">
    <property type="entry name" value="PS-DH"/>
    <property type="match status" value="2"/>
</dbReference>